<dbReference type="Proteomes" id="UP001169217">
    <property type="component" value="Unassembled WGS sequence"/>
</dbReference>
<dbReference type="PANTHER" id="PTHR35179">
    <property type="entry name" value="PROTEIN CBG02620"/>
    <property type="match status" value="1"/>
</dbReference>
<feature type="compositionally biased region" description="Basic and acidic residues" evidence="1">
    <location>
        <begin position="1"/>
        <end position="10"/>
    </location>
</feature>
<comment type="caution">
    <text evidence="2">The sequence shown here is derived from an EMBL/GenBank/DDBJ whole genome shotgun (WGS) entry which is preliminary data.</text>
</comment>
<proteinExistence type="predicted"/>
<protein>
    <recommendedName>
        <fullName evidence="4">Geranylgeranyl pyrophosphate synthetase</fullName>
    </recommendedName>
</protein>
<organism evidence="2 3">
    <name type="scientific">Colletotrichum limetticola</name>
    <dbReference type="NCBI Taxonomy" id="1209924"/>
    <lineage>
        <taxon>Eukaryota</taxon>
        <taxon>Fungi</taxon>
        <taxon>Dikarya</taxon>
        <taxon>Ascomycota</taxon>
        <taxon>Pezizomycotina</taxon>
        <taxon>Sordariomycetes</taxon>
        <taxon>Hypocreomycetidae</taxon>
        <taxon>Glomerellales</taxon>
        <taxon>Glomerellaceae</taxon>
        <taxon>Colletotrichum</taxon>
        <taxon>Colletotrichum acutatum species complex</taxon>
    </lineage>
</organism>
<dbReference type="EMBL" id="JARUPT010000930">
    <property type="protein sequence ID" value="KAK0368169.1"/>
    <property type="molecule type" value="Genomic_DNA"/>
</dbReference>
<reference evidence="2" key="1">
    <citation type="submission" date="2023-04" db="EMBL/GenBank/DDBJ databases">
        <title>Colletotrichum limetticola genome sequence.</title>
        <authorList>
            <person name="Baroncelli R."/>
        </authorList>
    </citation>
    <scope>NUCLEOTIDE SEQUENCE</scope>
    <source>
        <strain evidence="2">KLA-Anderson</strain>
    </source>
</reference>
<evidence type="ECO:0008006" key="4">
    <source>
        <dbReference type="Google" id="ProtNLM"/>
    </source>
</evidence>
<evidence type="ECO:0000313" key="3">
    <source>
        <dbReference type="Proteomes" id="UP001169217"/>
    </source>
</evidence>
<sequence>MEQHSSEQQHHRGPRSRRPGKHRLEAWLWKDVHRQVIHSIDHPSLVPSEASVSSASRCELVCSYNWVVGQDEKIHIPGSAAVFQNIPLPVTIPKDQGTFFVDQNAARVPDFPFAPLFRATASMNPSFRFDDIDVLVNRNSLRKLFGSLRAEVKTAFASTYTSSTELWSSSVANFERKFTTYPPGLEDSTAHHRALRYQLGDLACVVRFEVDACYEKTGEGSCSEPLEGAMGRLAVGDGPGEVAASPKLPTQPSMAQATAAEIKTAIKPKSPSAYMPQLWFGRTPWLIIGQHANGTFEQLKITHVAARFTNWEERRQADLRKLVTVLAHLRQAVEEHGGRHCVAIYEKTAKTPEIKVYSSCVVKQAVPDDLRRKLWKSQINGPPTL</sequence>
<accession>A0ABQ9P7R3</accession>
<feature type="compositionally biased region" description="Basic residues" evidence="1">
    <location>
        <begin position="11"/>
        <end position="20"/>
    </location>
</feature>
<keyword evidence="3" id="KW-1185">Reference proteome</keyword>
<feature type="region of interest" description="Disordered" evidence="1">
    <location>
        <begin position="1"/>
        <end position="20"/>
    </location>
</feature>
<gene>
    <name evidence="2" type="ORF">CLIM01_14472</name>
</gene>
<dbReference type="PANTHER" id="PTHR35179:SF2">
    <property type="entry name" value="START DOMAIN-CONTAINING PROTEIN"/>
    <property type="match status" value="1"/>
</dbReference>
<evidence type="ECO:0000313" key="2">
    <source>
        <dbReference type="EMBL" id="KAK0368169.1"/>
    </source>
</evidence>
<evidence type="ECO:0000256" key="1">
    <source>
        <dbReference type="SAM" id="MobiDB-lite"/>
    </source>
</evidence>
<name>A0ABQ9P7R3_9PEZI</name>